<protein>
    <submittedName>
        <fullName evidence="13">5'-tyrosyl-DNA phosphodiesterase</fullName>
    </submittedName>
</protein>
<reference evidence="13 14" key="1">
    <citation type="journal article" date="2013" name="Nat. Genet.">
        <title>The genome of the hydatid tapeworm Echinococcus granulosus.</title>
        <authorList>
            <person name="Zheng H."/>
            <person name="Zhang W."/>
            <person name="Zhang L."/>
            <person name="Zhang Z."/>
            <person name="Li J."/>
            <person name="Lu G."/>
            <person name="Zhu Y."/>
            <person name="Wang Y."/>
            <person name="Huang Y."/>
            <person name="Liu J."/>
            <person name="Kang H."/>
            <person name="Chen J."/>
            <person name="Wang L."/>
            <person name="Chen A."/>
            <person name="Yu S."/>
            <person name="Gao Z."/>
            <person name="Jin L."/>
            <person name="Gu W."/>
            <person name="Wang Z."/>
            <person name="Zhao L."/>
            <person name="Shi B."/>
            <person name="Wen H."/>
            <person name="Lin R."/>
            <person name="Jones M.K."/>
            <person name="Brejova B."/>
            <person name="Vinar T."/>
            <person name="Zhao G."/>
            <person name="McManus D.P."/>
            <person name="Chen Z."/>
            <person name="Zhou Y."/>
            <person name="Wang S."/>
        </authorList>
    </citation>
    <scope>NUCLEOTIDE SEQUENCE [LARGE SCALE GENOMIC DNA]</scope>
</reference>
<keyword evidence="14" id="KW-1185">Reference proteome</keyword>
<evidence type="ECO:0000256" key="7">
    <source>
        <dbReference type="ARBA" id="ARBA00022801"/>
    </source>
</evidence>
<organism evidence="13 14">
    <name type="scientific">Echinococcus granulosus</name>
    <name type="common">Hydatid tapeworm</name>
    <dbReference type="NCBI Taxonomy" id="6210"/>
    <lineage>
        <taxon>Eukaryota</taxon>
        <taxon>Metazoa</taxon>
        <taxon>Spiralia</taxon>
        <taxon>Lophotrochozoa</taxon>
        <taxon>Platyhelminthes</taxon>
        <taxon>Cestoda</taxon>
        <taxon>Eucestoda</taxon>
        <taxon>Cyclophyllidea</taxon>
        <taxon>Taeniidae</taxon>
        <taxon>Echinococcus</taxon>
        <taxon>Echinococcus granulosus group</taxon>
    </lineage>
</organism>
<dbReference type="SUPFAM" id="SSF46934">
    <property type="entry name" value="UBA-like"/>
    <property type="match status" value="1"/>
</dbReference>
<evidence type="ECO:0000313" key="13">
    <source>
        <dbReference type="EMBL" id="EUB54997.1"/>
    </source>
</evidence>
<comment type="subcellular location">
    <subcellularLocation>
        <location evidence="3">Nucleus</location>
        <location evidence="3">PML body</location>
    </subcellularLocation>
</comment>
<dbReference type="AlphaFoldDB" id="W6U941"/>
<evidence type="ECO:0000256" key="6">
    <source>
        <dbReference type="ARBA" id="ARBA00022763"/>
    </source>
</evidence>
<comment type="cofactor">
    <cofactor evidence="1">
        <name>Mn(2+)</name>
        <dbReference type="ChEBI" id="CHEBI:29035"/>
    </cofactor>
</comment>
<keyword evidence="4" id="KW-0540">Nuclease</keyword>
<dbReference type="Proteomes" id="UP000019149">
    <property type="component" value="Unassembled WGS sequence"/>
</dbReference>
<dbReference type="CTD" id="36345854"/>
<dbReference type="OMA" id="DVWEMCG"/>
<proteinExistence type="predicted"/>
<dbReference type="RefSeq" id="XP_024346193.1">
    <property type="nucleotide sequence ID" value="XM_024499388.1"/>
</dbReference>
<dbReference type="CDD" id="cd09080">
    <property type="entry name" value="TDP2"/>
    <property type="match status" value="1"/>
</dbReference>
<dbReference type="GO" id="GO:0004518">
    <property type="term" value="F:nuclease activity"/>
    <property type="evidence" value="ECO:0007669"/>
    <property type="project" value="UniProtKB-KW"/>
</dbReference>
<evidence type="ECO:0000256" key="1">
    <source>
        <dbReference type="ARBA" id="ARBA00001936"/>
    </source>
</evidence>
<dbReference type="GO" id="GO:0003697">
    <property type="term" value="F:single-stranded DNA binding"/>
    <property type="evidence" value="ECO:0007669"/>
    <property type="project" value="TreeGrafter"/>
</dbReference>
<dbReference type="InterPro" id="IPR051547">
    <property type="entry name" value="TDP2-like"/>
</dbReference>
<dbReference type="Gene3D" id="3.60.10.10">
    <property type="entry name" value="Endonuclease/exonuclease/phosphatase"/>
    <property type="match status" value="1"/>
</dbReference>
<dbReference type="KEGG" id="egl:EGR_10139"/>
<evidence type="ECO:0000256" key="8">
    <source>
        <dbReference type="ARBA" id="ARBA00022842"/>
    </source>
</evidence>
<evidence type="ECO:0000256" key="5">
    <source>
        <dbReference type="ARBA" id="ARBA00022723"/>
    </source>
</evidence>
<evidence type="ECO:0000313" key="14">
    <source>
        <dbReference type="Proteomes" id="UP000019149"/>
    </source>
</evidence>
<feature type="compositionally biased region" description="Polar residues" evidence="11">
    <location>
        <begin position="355"/>
        <end position="367"/>
    </location>
</feature>
<dbReference type="PANTHER" id="PTHR15822">
    <property type="entry name" value="TRAF AND TNF RECEPTOR-ASSOCIATED PROTEIN"/>
    <property type="match status" value="1"/>
</dbReference>
<keyword evidence="7" id="KW-0378">Hydrolase</keyword>
<dbReference type="PANTHER" id="PTHR15822:SF4">
    <property type="entry name" value="TYROSYL-DNA PHOSPHODIESTERASE 2"/>
    <property type="match status" value="1"/>
</dbReference>
<name>W6U941_ECHGR</name>
<dbReference type="OrthoDB" id="272512at2759"/>
<evidence type="ECO:0000256" key="9">
    <source>
        <dbReference type="ARBA" id="ARBA00023204"/>
    </source>
</evidence>
<dbReference type="SUPFAM" id="SSF56219">
    <property type="entry name" value="DNase I-like"/>
    <property type="match status" value="1"/>
</dbReference>
<keyword evidence="5" id="KW-0479">Metal-binding</keyword>
<dbReference type="EMBL" id="APAU02000193">
    <property type="protein sequence ID" value="EUB54997.1"/>
    <property type="molecule type" value="Genomic_DNA"/>
</dbReference>
<keyword evidence="10" id="KW-0539">Nucleus</keyword>
<keyword evidence="6" id="KW-0227">DNA damage</keyword>
<feature type="domain" description="Endonuclease/exonuclease/phosphatase" evidence="12">
    <location>
        <begin position="108"/>
        <end position="411"/>
    </location>
</feature>
<comment type="cofactor">
    <cofactor evidence="2">
        <name>Mg(2+)</name>
        <dbReference type="ChEBI" id="CHEBI:18420"/>
    </cofactor>
</comment>
<evidence type="ECO:0000256" key="3">
    <source>
        <dbReference type="ARBA" id="ARBA00004322"/>
    </source>
</evidence>
<evidence type="ECO:0000256" key="10">
    <source>
        <dbReference type="ARBA" id="ARBA00023242"/>
    </source>
</evidence>
<evidence type="ECO:0000256" key="4">
    <source>
        <dbReference type="ARBA" id="ARBA00022722"/>
    </source>
</evidence>
<dbReference type="InterPro" id="IPR005135">
    <property type="entry name" value="Endo/exonuclease/phosphatase"/>
</dbReference>
<comment type="caution">
    <text evidence="13">The sequence shown here is derived from an EMBL/GenBank/DDBJ whole genome shotgun (WGS) entry which is preliminary data.</text>
</comment>
<dbReference type="Gene3D" id="1.10.8.10">
    <property type="entry name" value="DNA helicase RuvA subunit, C-terminal domain"/>
    <property type="match status" value="1"/>
</dbReference>
<dbReference type="Pfam" id="PF14555">
    <property type="entry name" value="UBA_4"/>
    <property type="match status" value="1"/>
</dbReference>
<evidence type="ECO:0000256" key="2">
    <source>
        <dbReference type="ARBA" id="ARBA00001946"/>
    </source>
</evidence>
<dbReference type="GO" id="GO:0070260">
    <property type="term" value="F:5'-tyrosyl-DNA phosphodiesterase activity"/>
    <property type="evidence" value="ECO:0007669"/>
    <property type="project" value="TreeGrafter"/>
</dbReference>
<accession>W6U941</accession>
<dbReference type="GO" id="GO:0006302">
    <property type="term" value="P:double-strand break repair"/>
    <property type="evidence" value="ECO:0007669"/>
    <property type="project" value="TreeGrafter"/>
</dbReference>
<dbReference type="Pfam" id="PF03372">
    <property type="entry name" value="Exo_endo_phos"/>
    <property type="match status" value="1"/>
</dbReference>
<evidence type="ECO:0000259" key="12">
    <source>
        <dbReference type="Pfam" id="PF03372"/>
    </source>
</evidence>
<dbReference type="InterPro" id="IPR009060">
    <property type="entry name" value="UBA-like_sf"/>
</dbReference>
<keyword evidence="8" id="KW-0460">Magnesium</keyword>
<dbReference type="InterPro" id="IPR036691">
    <property type="entry name" value="Endo/exonu/phosph_ase_sf"/>
</dbReference>
<gene>
    <name evidence="13" type="ORF">EGR_10139</name>
</gene>
<sequence length="425" mass="48085">MDVDSPDDLPSEDECFKRCELFSQLTNTNNALAMMFLQQVSWNLEAAVERFYETMGGLPERSRPQPQSWSSAPVIDLTSDSDELVVAKEGEETEEVVDKQHAHLFRLLSWNIDGLSVQSRDFRTPAVVALIRSADSQNVASDASNLSFDRWDSFVCVVDFCGEKFHVVCLQEVVKESLAYIKEQLTSLYEVFHPQDVQRRDYFPIICILKHSGLSILPDTFKVIPFPGSTMQRILLSVDVVLDVPHLLRTNPRARQWEQIPLRVRLWTSHLESCNQFAEERMHQLKRAWGAMQAAIHPGSSSANGPLCGILCGDLNIRDKEIEELGGLPQGMVDVWEMCGARPEAKATWDPRRNPNLQLDHPQSNGPHSRPPAYGMRFDRLHVLGGGLRPVDFELRGLERVPGRSHFPSDHWAILGHFDFAPPPT</sequence>
<feature type="region of interest" description="Disordered" evidence="11">
    <location>
        <begin position="346"/>
        <end position="373"/>
    </location>
</feature>
<dbReference type="STRING" id="6210.W6U941"/>
<keyword evidence="9" id="KW-0234">DNA repair</keyword>
<dbReference type="GO" id="GO:0005737">
    <property type="term" value="C:cytoplasm"/>
    <property type="evidence" value="ECO:0007669"/>
    <property type="project" value="TreeGrafter"/>
</dbReference>
<dbReference type="GeneID" id="36345854"/>
<dbReference type="GO" id="GO:0016605">
    <property type="term" value="C:PML body"/>
    <property type="evidence" value="ECO:0007669"/>
    <property type="project" value="TreeGrafter"/>
</dbReference>
<dbReference type="GO" id="GO:0046872">
    <property type="term" value="F:metal ion binding"/>
    <property type="evidence" value="ECO:0007669"/>
    <property type="project" value="UniProtKB-KW"/>
</dbReference>
<evidence type="ECO:0000256" key="11">
    <source>
        <dbReference type="SAM" id="MobiDB-lite"/>
    </source>
</evidence>